<evidence type="ECO:0008006" key="3">
    <source>
        <dbReference type="Google" id="ProtNLM"/>
    </source>
</evidence>
<sequence length="364" mass="39591">MSKYSKFWPKGGLPGILHHYTETLVTFEYTSSAAARQPHSLLFIGGLGDGLATTSYTADLVRALAPTGWSLFTINLTSAGQAWGVGHLDRDTDEVAQCVRYIKEYKAAKYGSSTDEASNKVVLMGHSTGSQCVLHYLYRPNPHTGPAPSFDPYLEHVLRPAVDGAIMQAPVSDREAIGWVLQHGIGDRSAGSCREAYAAMEELAKDAARRRELDGAMLPLALTDRIYPPNTPISCRRFLSLVSPDSPGAPGEDDLFSSDLGDEQLGGTFGAVHGGGLLRHRLMVVHSGADQSVPDHVDKEKLLARWGDIADRGGECLVWDREHSGVIPNASHALSNDDQAEPRQWLCRRVLSYLDTALKVESKN</sequence>
<dbReference type="PANTHER" id="PTHR31591:SF1">
    <property type="entry name" value="UPF0613 PROTEIN PB24D3.06C"/>
    <property type="match status" value="1"/>
</dbReference>
<dbReference type="EMBL" id="JAWRVE010000123">
    <property type="protein sequence ID" value="KAL1856312.1"/>
    <property type="molecule type" value="Genomic_DNA"/>
</dbReference>
<reference evidence="1 2" key="1">
    <citation type="journal article" date="2024" name="IMA Fungus">
        <title>IMA Genome - F19 : A genome assembly and annotation guide to empower mycologists, including annotated draft genome sequences of Ceratocystis pirilliformis, Diaporthe australafricana, Fusarium ophioides, Paecilomyces lecythidis, and Sporothrix stenoceras.</title>
        <authorList>
            <person name="Aylward J."/>
            <person name="Wilson A.M."/>
            <person name="Visagie C.M."/>
            <person name="Spraker J."/>
            <person name="Barnes I."/>
            <person name="Buitendag C."/>
            <person name="Ceriani C."/>
            <person name="Del Mar Angel L."/>
            <person name="du Plessis D."/>
            <person name="Fuchs T."/>
            <person name="Gasser K."/>
            <person name="Kramer D."/>
            <person name="Li W."/>
            <person name="Munsamy K."/>
            <person name="Piso A."/>
            <person name="Price J.L."/>
            <person name="Sonnekus B."/>
            <person name="Thomas C."/>
            <person name="van der Nest A."/>
            <person name="van Dijk A."/>
            <person name="van Heerden A."/>
            <person name="van Vuuren N."/>
            <person name="Yilmaz N."/>
            <person name="Duong T.A."/>
            <person name="van der Merwe N.A."/>
            <person name="Wingfield M.J."/>
            <person name="Wingfield B.D."/>
        </authorList>
    </citation>
    <scope>NUCLEOTIDE SEQUENCE [LARGE SCALE GENOMIC DNA]</scope>
    <source>
        <strain evidence="1 2">CMW 18300</strain>
    </source>
</reference>
<name>A0ABR3W9P1_9PEZI</name>
<dbReference type="Pfam" id="PF08538">
    <property type="entry name" value="DUF1749"/>
    <property type="match status" value="1"/>
</dbReference>
<dbReference type="InterPro" id="IPR013744">
    <property type="entry name" value="SidJ"/>
</dbReference>
<gene>
    <name evidence="1" type="ORF">Daus18300_010797</name>
</gene>
<keyword evidence="2" id="KW-1185">Reference proteome</keyword>
<dbReference type="Gene3D" id="3.40.50.1820">
    <property type="entry name" value="alpha/beta hydrolase"/>
    <property type="match status" value="1"/>
</dbReference>
<dbReference type="SUPFAM" id="SSF53474">
    <property type="entry name" value="alpha/beta-Hydrolases"/>
    <property type="match status" value="1"/>
</dbReference>
<dbReference type="Proteomes" id="UP001583177">
    <property type="component" value="Unassembled WGS sequence"/>
</dbReference>
<dbReference type="PANTHER" id="PTHR31591">
    <property type="entry name" value="UPF0613 PROTEIN PB24D3.06C"/>
    <property type="match status" value="1"/>
</dbReference>
<evidence type="ECO:0000313" key="1">
    <source>
        <dbReference type="EMBL" id="KAL1856312.1"/>
    </source>
</evidence>
<evidence type="ECO:0000313" key="2">
    <source>
        <dbReference type="Proteomes" id="UP001583177"/>
    </source>
</evidence>
<comment type="caution">
    <text evidence="1">The sequence shown here is derived from an EMBL/GenBank/DDBJ whole genome shotgun (WGS) entry which is preliminary data.</text>
</comment>
<accession>A0ABR3W9P1</accession>
<organism evidence="1 2">
    <name type="scientific">Diaporthe australafricana</name>
    <dbReference type="NCBI Taxonomy" id="127596"/>
    <lineage>
        <taxon>Eukaryota</taxon>
        <taxon>Fungi</taxon>
        <taxon>Dikarya</taxon>
        <taxon>Ascomycota</taxon>
        <taxon>Pezizomycotina</taxon>
        <taxon>Sordariomycetes</taxon>
        <taxon>Sordariomycetidae</taxon>
        <taxon>Diaporthales</taxon>
        <taxon>Diaporthaceae</taxon>
        <taxon>Diaporthe</taxon>
    </lineage>
</organism>
<protein>
    <recommendedName>
        <fullName evidence="3">Siderophore biosynthesis lipase/esterase</fullName>
    </recommendedName>
</protein>
<dbReference type="InterPro" id="IPR029058">
    <property type="entry name" value="AB_hydrolase_fold"/>
</dbReference>
<proteinExistence type="predicted"/>